<comment type="caution">
    <text evidence="2">The sequence shown here is derived from an EMBL/GenBank/DDBJ whole genome shotgun (WGS) entry which is preliminary data.</text>
</comment>
<name>A0A5B7F1E2_PORTR</name>
<dbReference type="Proteomes" id="UP000324222">
    <property type="component" value="Unassembled WGS sequence"/>
</dbReference>
<sequence length="134" mass="14678">MVVVVSRFASAHRHQLLHHSQECVPLSPWADVGSQIQLSLNPCSSFHVALPLRTTVSFPSLSPSARKDKNPRHPSPPSSVIKYMTELPTLANSICVLYLADGHSTFVVWDPTERTGGRASLAVDRGRVKGVERV</sequence>
<feature type="region of interest" description="Disordered" evidence="1">
    <location>
        <begin position="60"/>
        <end position="79"/>
    </location>
</feature>
<evidence type="ECO:0000313" key="3">
    <source>
        <dbReference type="Proteomes" id="UP000324222"/>
    </source>
</evidence>
<protein>
    <submittedName>
        <fullName evidence="2">Uncharacterized protein</fullName>
    </submittedName>
</protein>
<evidence type="ECO:0000256" key="1">
    <source>
        <dbReference type="SAM" id="MobiDB-lite"/>
    </source>
</evidence>
<organism evidence="2 3">
    <name type="scientific">Portunus trituberculatus</name>
    <name type="common">Swimming crab</name>
    <name type="synonym">Neptunus trituberculatus</name>
    <dbReference type="NCBI Taxonomy" id="210409"/>
    <lineage>
        <taxon>Eukaryota</taxon>
        <taxon>Metazoa</taxon>
        <taxon>Ecdysozoa</taxon>
        <taxon>Arthropoda</taxon>
        <taxon>Crustacea</taxon>
        <taxon>Multicrustacea</taxon>
        <taxon>Malacostraca</taxon>
        <taxon>Eumalacostraca</taxon>
        <taxon>Eucarida</taxon>
        <taxon>Decapoda</taxon>
        <taxon>Pleocyemata</taxon>
        <taxon>Brachyura</taxon>
        <taxon>Eubrachyura</taxon>
        <taxon>Portunoidea</taxon>
        <taxon>Portunidae</taxon>
        <taxon>Portuninae</taxon>
        <taxon>Portunus</taxon>
    </lineage>
</organism>
<gene>
    <name evidence="2" type="ORF">E2C01_032829</name>
</gene>
<accession>A0A5B7F1E2</accession>
<evidence type="ECO:0000313" key="2">
    <source>
        <dbReference type="EMBL" id="MPC39297.1"/>
    </source>
</evidence>
<keyword evidence="3" id="KW-1185">Reference proteome</keyword>
<proteinExistence type="predicted"/>
<dbReference type="EMBL" id="VSRR010004319">
    <property type="protein sequence ID" value="MPC39297.1"/>
    <property type="molecule type" value="Genomic_DNA"/>
</dbReference>
<reference evidence="2 3" key="1">
    <citation type="submission" date="2019-05" db="EMBL/GenBank/DDBJ databases">
        <title>Another draft genome of Portunus trituberculatus and its Hox gene families provides insights of decapod evolution.</title>
        <authorList>
            <person name="Jeong J.-H."/>
            <person name="Song I."/>
            <person name="Kim S."/>
            <person name="Choi T."/>
            <person name="Kim D."/>
            <person name="Ryu S."/>
            <person name="Kim W."/>
        </authorList>
    </citation>
    <scope>NUCLEOTIDE SEQUENCE [LARGE SCALE GENOMIC DNA]</scope>
    <source>
        <tissue evidence="2">Muscle</tissue>
    </source>
</reference>
<dbReference type="AlphaFoldDB" id="A0A5B7F1E2"/>